<evidence type="ECO:0000313" key="3">
    <source>
        <dbReference type="Proteomes" id="UP001150217"/>
    </source>
</evidence>
<evidence type="ECO:0000313" key="2">
    <source>
        <dbReference type="EMBL" id="KAJ4495504.1"/>
    </source>
</evidence>
<dbReference type="EMBL" id="JANVFT010000029">
    <property type="protein sequence ID" value="KAJ4495504.1"/>
    <property type="molecule type" value="Genomic_DNA"/>
</dbReference>
<gene>
    <name evidence="2" type="ORF">C8R41DRAFT_866312</name>
</gene>
<keyword evidence="3" id="KW-1185">Reference proteome</keyword>
<reference evidence="2" key="1">
    <citation type="submission" date="2022-08" db="EMBL/GenBank/DDBJ databases">
        <title>A Global Phylogenomic Analysis of the Shiitake Genus Lentinula.</title>
        <authorList>
            <consortium name="DOE Joint Genome Institute"/>
            <person name="Sierra-Patev S."/>
            <person name="Min B."/>
            <person name="Naranjo-Ortiz M."/>
            <person name="Looney B."/>
            <person name="Konkel Z."/>
            <person name="Slot J.C."/>
            <person name="Sakamoto Y."/>
            <person name="Steenwyk J.L."/>
            <person name="Rokas A."/>
            <person name="Carro J."/>
            <person name="Camarero S."/>
            <person name="Ferreira P."/>
            <person name="Molpeceres G."/>
            <person name="Ruiz-Duenas F.J."/>
            <person name="Serrano A."/>
            <person name="Henrissat B."/>
            <person name="Drula E."/>
            <person name="Hughes K.W."/>
            <person name="Mata J.L."/>
            <person name="Ishikawa N.K."/>
            <person name="Vargas-Isla R."/>
            <person name="Ushijima S."/>
            <person name="Smith C.A."/>
            <person name="Ahrendt S."/>
            <person name="Andreopoulos W."/>
            <person name="He G."/>
            <person name="Labutti K."/>
            <person name="Lipzen A."/>
            <person name="Ng V."/>
            <person name="Riley R."/>
            <person name="Sandor L."/>
            <person name="Barry K."/>
            <person name="Martinez A.T."/>
            <person name="Xiao Y."/>
            <person name="Gibbons J.G."/>
            <person name="Terashima K."/>
            <person name="Grigoriev I.V."/>
            <person name="Hibbett D.S."/>
        </authorList>
    </citation>
    <scope>NUCLEOTIDE SEQUENCE</scope>
    <source>
        <strain evidence="2">RHP3577 ss4</strain>
    </source>
</reference>
<protein>
    <submittedName>
        <fullName evidence="2">Uncharacterized protein</fullName>
    </submittedName>
</protein>
<organism evidence="2 3">
    <name type="scientific">Lentinula lateritia</name>
    <dbReference type="NCBI Taxonomy" id="40482"/>
    <lineage>
        <taxon>Eukaryota</taxon>
        <taxon>Fungi</taxon>
        <taxon>Dikarya</taxon>
        <taxon>Basidiomycota</taxon>
        <taxon>Agaricomycotina</taxon>
        <taxon>Agaricomycetes</taxon>
        <taxon>Agaricomycetidae</taxon>
        <taxon>Agaricales</taxon>
        <taxon>Marasmiineae</taxon>
        <taxon>Omphalotaceae</taxon>
        <taxon>Lentinula</taxon>
    </lineage>
</organism>
<feature type="compositionally biased region" description="Polar residues" evidence="1">
    <location>
        <begin position="49"/>
        <end position="72"/>
    </location>
</feature>
<proteinExistence type="predicted"/>
<dbReference type="Proteomes" id="UP001150217">
    <property type="component" value="Unassembled WGS sequence"/>
</dbReference>
<accession>A0ABQ8VL28</accession>
<name>A0ABQ8VL28_9AGAR</name>
<sequence>MPAFKYNVAYNPIGTTLIAFPSLESVDDKLLRALHQTSNGSHNPAILSMNESKQAPSSSLPPNQNHVASTQHAPHAPSLRSEGVEAESSFVQETNAFRVALQHHAQHMFDWGSLELDGFRIHQSRDANHEGRTVAINNIKAAGIAHVLGSNYPEHFDDGYIDLLISRADQGSAWNDEAQAKTTRSTHPGAGPLAFHTPPSSLEYDVDPYALPRSRKVKNKDIWTHWFMFRTDQDIDYPPLRPARFPTLEDHTLFIHVNTKTQQKLQTISLETNGAPGGPPIISRCLQIWIWKAGDHEWRTIQYGDAEVIGGESLVLSLCKGGLEPCWVLASSLRKKGYKFLLQKTTHVP</sequence>
<comment type="caution">
    <text evidence="2">The sequence shown here is derived from an EMBL/GenBank/DDBJ whole genome shotgun (WGS) entry which is preliminary data.</text>
</comment>
<feature type="region of interest" description="Disordered" evidence="1">
    <location>
        <begin position="40"/>
        <end position="87"/>
    </location>
</feature>
<evidence type="ECO:0000256" key="1">
    <source>
        <dbReference type="SAM" id="MobiDB-lite"/>
    </source>
</evidence>